<evidence type="ECO:0000313" key="3">
    <source>
        <dbReference type="Proteomes" id="UP001257627"/>
    </source>
</evidence>
<sequence>MEGKRLRRLRHAALFAAVRGASTAAGGALVGAILWWIRQR</sequence>
<accession>A0ABU3V6W5</accession>
<evidence type="ECO:0000313" key="2">
    <source>
        <dbReference type="EMBL" id="MDU9001932.1"/>
    </source>
</evidence>
<organism evidence="2 3">
    <name type="scientific">Streptomyces mirabilis</name>
    <dbReference type="NCBI Taxonomy" id="68239"/>
    <lineage>
        <taxon>Bacteria</taxon>
        <taxon>Bacillati</taxon>
        <taxon>Actinomycetota</taxon>
        <taxon>Actinomycetes</taxon>
        <taxon>Kitasatosporales</taxon>
        <taxon>Streptomycetaceae</taxon>
        <taxon>Streptomyces</taxon>
    </lineage>
</organism>
<protein>
    <submittedName>
        <fullName evidence="2">Uncharacterized protein</fullName>
    </submittedName>
</protein>
<proteinExistence type="predicted"/>
<evidence type="ECO:0000256" key="1">
    <source>
        <dbReference type="SAM" id="Phobius"/>
    </source>
</evidence>
<dbReference type="Proteomes" id="UP001257627">
    <property type="component" value="Unassembled WGS sequence"/>
</dbReference>
<keyword evidence="1" id="KW-0812">Transmembrane</keyword>
<dbReference type="RefSeq" id="WP_257040156.1">
    <property type="nucleotide sequence ID" value="NZ_JAPEMK010000005.1"/>
</dbReference>
<gene>
    <name evidence="2" type="ORF">PU648_59090</name>
</gene>
<feature type="transmembrane region" description="Helical" evidence="1">
    <location>
        <begin position="12"/>
        <end position="37"/>
    </location>
</feature>
<name>A0ABU3V6W5_9ACTN</name>
<reference evidence="2 3" key="1">
    <citation type="submission" date="2023-02" db="EMBL/GenBank/DDBJ databases">
        <authorList>
            <person name="Maleckis M."/>
        </authorList>
    </citation>
    <scope>NUCLEOTIDE SEQUENCE [LARGE SCALE GENOMIC DNA]</scope>
    <source>
        <strain evidence="2 3">P8-A2</strain>
    </source>
</reference>
<keyword evidence="1" id="KW-0472">Membrane</keyword>
<dbReference type="EMBL" id="JARAKF010000006">
    <property type="protein sequence ID" value="MDU9001932.1"/>
    <property type="molecule type" value="Genomic_DNA"/>
</dbReference>
<comment type="caution">
    <text evidence="2">The sequence shown here is derived from an EMBL/GenBank/DDBJ whole genome shotgun (WGS) entry which is preliminary data.</text>
</comment>
<keyword evidence="3" id="KW-1185">Reference proteome</keyword>
<keyword evidence="1" id="KW-1133">Transmembrane helix</keyword>